<evidence type="ECO:0000256" key="1">
    <source>
        <dbReference type="ARBA" id="ARBA00022967"/>
    </source>
</evidence>
<evidence type="ECO:0000256" key="3">
    <source>
        <dbReference type="SAM" id="Phobius"/>
    </source>
</evidence>
<dbReference type="GO" id="GO:0005507">
    <property type="term" value="F:copper ion binding"/>
    <property type="evidence" value="ECO:0007669"/>
    <property type="project" value="TreeGrafter"/>
</dbReference>
<dbReference type="GeneID" id="93094651"/>
<evidence type="ECO:0000313" key="4">
    <source>
        <dbReference type="EMBL" id="KFI73489.1"/>
    </source>
</evidence>
<dbReference type="GO" id="GO:0055070">
    <property type="term" value="P:copper ion homeostasis"/>
    <property type="evidence" value="ECO:0007669"/>
    <property type="project" value="TreeGrafter"/>
</dbReference>
<name>A0A087BR39_9BIFI</name>
<dbReference type="STRING" id="1437603.GCA_000771525_01638"/>
<proteinExistence type="predicted"/>
<organism evidence="4 5">
    <name type="scientific">Bifidobacterium mongoliense DSM 21395</name>
    <dbReference type="NCBI Taxonomy" id="1437603"/>
    <lineage>
        <taxon>Bacteria</taxon>
        <taxon>Bacillati</taxon>
        <taxon>Actinomycetota</taxon>
        <taxon>Actinomycetes</taxon>
        <taxon>Bifidobacteriales</taxon>
        <taxon>Bifidobacteriaceae</taxon>
        <taxon>Bifidobacterium</taxon>
    </lineage>
</organism>
<feature type="region of interest" description="Disordered" evidence="2">
    <location>
        <begin position="38"/>
        <end position="59"/>
    </location>
</feature>
<dbReference type="EMBL" id="JGZE01000033">
    <property type="protein sequence ID" value="KFI73489.1"/>
    <property type="molecule type" value="Genomic_DNA"/>
</dbReference>
<dbReference type="RefSeq" id="WP_033512787.1">
    <property type="nucleotide sequence ID" value="NZ_JDUO01000007.1"/>
</dbReference>
<dbReference type="Proteomes" id="UP000029082">
    <property type="component" value="Unassembled WGS sequence"/>
</dbReference>
<feature type="transmembrane region" description="Helical" evidence="3">
    <location>
        <begin position="145"/>
        <end position="167"/>
    </location>
</feature>
<reference evidence="4 5" key="1">
    <citation type="submission" date="2014-03" db="EMBL/GenBank/DDBJ databases">
        <title>Genomics of Bifidobacteria.</title>
        <authorList>
            <person name="Ventura M."/>
            <person name="Milani C."/>
            <person name="Lugli G.A."/>
        </authorList>
    </citation>
    <scope>NUCLEOTIDE SEQUENCE [LARGE SCALE GENOMIC DNA]</scope>
    <source>
        <strain evidence="4 5">DSM 21395</strain>
    </source>
</reference>
<dbReference type="OrthoDB" id="3240599at2"/>
<dbReference type="GO" id="GO:0043682">
    <property type="term" value="F:P-type divalent copper transporter activity"/>
    <property type="evidence" value="ECO:0007669"/>
    <property type="project" value="TreeGrafter"/>
</dbReference>
<keyword evidence="5" id="KW-1185">Reference proteome</keyword>
<feature type="transmembrane region" description="Helical" evidence="3">
    <location>
        <begin position="259"/>
        <end position="284"/>
    </location>
</feature>
<sequence length="291" mass="31068">MGFDLFMAVVAIVAASLLTWRILRWYVAPFAAAGDTPSGDKAPSAADSAAQAQPPSPSDATHDALRSFIIAAVLTIPALLINVLHNIILHGLTPSSVSSMSLPLWTANSWLQVIVITPVLFYCGTPIAVEGWLSLTRHAPDLNTLIAGGAGAAYIYSLALTIMAPILPTDPEGPYFGFAGLAVTLALLGRLLEMRALLRHGRATPRWGLPAEQWHSRRVSAPASVERYYRLTMFVVPTALIATTWAFALFIVFGPQPRLARAVVIGFSVLMVAGLALAATKVVVAWKLLHA</sequence>
<dbReference type="eggNOG" id="COG2217">
    <property type="taxonomic scope" value="Bacteria"/>
</dbReference>
<dbReference type="PANTHER" id="PTHR43520">
    <property type="entry name" value="ATP7, ISOFORM B"/>
    <property type="match status" value="1"/>
</dbReference>
<dbReference type="GO" id="GO:0016020">
    <property type="term" value="C:membrane"/>
    <property type="evidence" value="ECO:0007669"/>
    <property type="project" value="TreeGrafter"/>
</dbReference>
<keyword evidence="3" id="KW-0472">Membrane</keyword>
<gene>
    <name evidence="4" type="ORF">BMON_1690</name>
</gene>
<dbReference type="AlphaFoldDB" id="A0A087BR39"/>
<accession>A0A087BR39</accession>
<evidence type="ECO:0000256" key="2">
    <source>
        <dbReference type="SAM" id="MobiDB-lite"/>
    </source>
</evidence>
<feature type="transmembrane region" description="Helical" evidence="3">
    <location>
        <begin position="6"/>
        <end position="23"/>
    </location>
</feature>
<feature type="transmembrane region" description="Helical" evidence="3">
    <location>
        <begin position="173"/>
        <end position="192"/>
    </location>
</feature>
<keyword evidence="1" id="KW-1278">Translocase</keyword>
<comment type="caution">
    <text evidence="4">The sequence shown here is derived from an EMBL/GenBank/DDBJ whole genome shotgun (WGS) entry which is preliminary data.</text>
</comment>
<feature type="transmembrane region" description="Helical" evidence="3">
    <location>
        <begin position="68"/>
        <end position="89"/>
    </location>
</feature>
<dbReference type="PANTHER" id="PTHR43520:SF8">
    <property type="entry name" value="P-TYPE CU(+) TRANSPORTER"/>
    <property type="match status" value="1"/>
</dbReference>
<keyword evidence="3" id="KW-0812">Transmembrane</keyword>
<evidence type="ECO:0000313" key="5">
    <source>
        <dbReference type="Proteomes" id="UP000029082"/>
    </source>
</evidence>
<feature type="compositionally biased region" description="Low complexity" evidence="2">
    <location>
        <begin position="42"/>
        <end position="53"/>
    </location>
</feature>
<keyword evidence="3" id="KW-1133">Transmembrane helix</keyword>
<feature type="transmembrane region" description="Helical" evidence="3">
    <location>
        <begin position="228"/>
        <end position="253"/>
    </location>
</feature>
<feature type="transmembrane region" description="Helical" evidence="3">
    <location>
        <begin position="109"/>
        <end position="133"/>
    </location>
</feature>
<protein>
    <submittedName>
        <fullName evidence="4">ActP copper transport ATPase</fullName>
    </submittedName>
</protein>